<protein>
    <submittedName>
        <fullName evidence="1">Uncharacterized protein</fullName>
    </submittedName>
</protein>
<keyword evidence="2" id="KW-1185">Reference proteome</keyword>
<name>A0ACB8R7B6_9AGAM</name>
<feature type="non-terminal residue" evidence="1">
    <location>
        <position position="70"/>
    </location>
</feature>
<reference evidence="1" key="1">
    <citation type="submission" date="2021-02" db="EMBL/GenBank/DDBJ databases">
        <authorList>
            <consortium name="DOE Joint Genome Institute"/>
            <person name="Ahrendt S."/>
            <person name="Looney B.P."/>
            <person name="Miyauchi S."/>
            <person name="Morin E."/>
            <person name="Drula E."/>
            <person name="Courty P.E."/>
            <person name="Chicoki N."/>
            <person name="Fauchery L."/>
            <person name="Kohler A."/>
            <person name="Kuo A."/>
            <person name="Labutti K."/>
            <person name="Pangilinan J."/>
            <person name="Lipzen A."/>
            <person name="Riley R."/>
            <person name="Andreopoulos W."/>
            <person name="He G."/>
            <person name="Johnson J."/>
            <person name="Barry K.W."/>
            <person name="Grigoriev I.V."/>
            <person name="Nagy L."/>
            <person name="Hibbett D."/>
            <person name="Henrissat B."/>
            <person name="Matheny P.B."/>
            <person name="Labbe J."/>
            <person name="Martin F."/>
        </authorList>
    </citation>
    <scope>NUCLEOTIDE SEQUENCE</scope>
    <source>
        <strain evidence="1">FP105234-sp</strain>
    </source>
</reference>
<gene>
    <name evidence="1" type="ORF">FA95DRAFT_1462389</name>
</gene>
<evidence type="ECO:0000313" key="1">
    <source>
        <dbReference type="EMBL" id="KAI0039928.1"/>
    </source>
</evidence>
<proteinExistence type="predicted"/>
<reference evidence="1" key="2">
    <citation type="journal article" date="2022" name="New Phytol.">
        <title>Evolutionary transition to the ectomycorrhizal habit in the genomes of a hyperdiverse lineage of mushroom-forming fungi.</title>
        <authorList>
            <person name="Looney B."/>
            <person name="Miyauchi S."/>
            <person name="Morin E."/>
            <person name="Drula E."/>
            <person name="Courty P.E."/>
            <person name="Kohler A."/>
            <person name="Kuo A."/>
            <person name="LaButti K."/>
            <person name="Pangilinan J."/>
            <person name="Lipzen A."/>
            <person name="Riley R."/>
            <person name="Andreopoulos W."/>
            <person name="He G."/>
            <person name="Johnson J."/>
            <person name="Nolan M."/>
            <person name="Tritt A."/>
            <person name="Barry K.W."/>
            <person name="Grigoriev I.V."/>
            <person name="Nagy L.G."/>
            <person name="Hibbett D."/>
            <person name="Henrissat B."/>
            <person name="Matheny P.B."/>
            <person name="Labbe J."/>
            <person name="Martin F.M."/>
        </authorList>
    </citation>
    <scope>NUCLEOTIDE SEQUENCE</scope>
    <source>
        <strain evidence="1">FP105234-sp</strain>
    </source>
</reference>
<dbReference type="EMBL" id="MU276247">
    <property type="protein sequence ID" value="KAI0039928.1"/>
    <property type="molecule type" value="Genomic_DNA"/>
</dbReference>
<organism evidence="1 2">
    <name type="scientific">Auriscalpium vulgare</name>
    <dbReference type="NCBI Taxonomy" id="40419"/>
    <lineage>
        <taxon>Eukaryota</taxon>
        <taxon>Fungi</taxon>
        <taxon>Dikarya</taxon>
        <taxon>Basidiomycota</taxon>
        <taxon>Agaricomycotina</taxon>
        <taxon>Agaricomycetes</taxon>
        <taxon>Russulales</taxon>
        <taxon>Auriscalpiaceae</taxon>
        <taxon>Auriscalpium</taxon>
    </lineage>
</organism>
<sequence length="70" mass="7850">HNAGLPVSRLPPEILSAVFSILTDIDRPRNHGKSLAWISITHVCRKWRDVALNNPTLWSTIILPFPLGAR</sequence>
<dbReference type="Proteomes" id="UP000814033">
    <property type="component" value="Unassembled WGS sequence"/>
</dbReference>
<feature type="non-terminal residue" evidence="1">
    <location>
        <position position="1"/>
    </location>
</feature>
<accession>A0ACB8R7B6</accession>
<comment type="caution">
    <text evidence="1">The sequence shown here is derived from an EMBL/GenBank/DDBJ whole genome shotgun (WGS) entry which is preliminary data.</text>
</comment>
<evidence type="ECO:0000313" key="2">
    <source>
        <dbReference type="Proteomes" id="UP000814033"/>
    </source>
</evidence>